<protein>
    <submittedName>
        <fullName evidence="1">Uncharacterized protein</fullName>
    </submittedName>
</protein>
<dbReference type="Proteomes" id="UP000230767">
    <property type="component" value="Unassembled WGS sequence"/>
</dbReference>
<proteinExistence type="predicted"/>
<evidence type="ECO:0000313" key="1">
    <source>
        <dbReference type="EMBL" id="PIY89263.1"/>
    </source>
</evidence>
<dbReference type="AlphaFoldDB" id="A0A2M7R6K1"/>
<reference evidence="2" key="1">
    <citation type="submission" date="2017-09" db="EMBL/GenBank/DDBJ databases">
        <title>Depth-based differentiation of microbial function through sediment-hosted aquifers and enrichment of novel symbionts in the deep terrestrial subsurface.</title>
        <authorList>
            <person name="Probst A.J."/>
            <person name="Ladd B."/>
            <person name="Jarett J.K."/>
            <person name="Geller-Mcgrath D.E."/>
            <person name="Sieber C.M.K."/>
            <person name="Emerson J.B."/>
            <person name="Anantharaman K."/>
            <person name="Thomas B.C."/>
            <person name="Malmstrom R."/>
            <person name="Stieglmeier M."/>
            <person name="Klingl A."/>
            <person name="Woyke T."/>
            <person name="Ryan C.M."/>
            <person name="Banfield J.F."/>
        </authorList>
    </citation>
    <scope>NUCLEOTIDE SEQUENCE [LARGE SCALE GENOMIC DNA]</scope>
</reference>
<organism evidence="1 2">
    <name type="scientific">Candidatus Nealsonbacteria bacterium CG_4_10_14_0_8_um_filter_37_14</name>
    <dbReference type="NCBI Taxonomy" id="1974684"/>
    <lineage>
        <taxon>Bacteria</taxon>
        <taxon>Candidatus Nealsoniibacteriota</taxon>
    </lineage>
</organism>
<sequence length="100" mass="11240">MNQSFSKIWIIVVLIVLITGGILAWKPPILKEVITDCVLSLCDCKCHPEGKTPEKLRGVLCGVNCEGIYGIEDCKLKSVFGINFCVIENLYFGFFKQKRL</sequence>
<accession>A0A2M7R6K1</accession>
<evidence type="ECO:0000313" key="2">
    <source>
        <dbReference type="Proteomes" id="UP000230767"/>
    </source>
</evidence>
<gene>
    <name evidence="1" type="ORF">COY73_01410</name>
</gene>
<dbReference type="EMBL" id="PFLW01000039">
    <property type="protein sequence ID" value="PIY89263.1"/>
    <property type="molecule type" value="Genomic_DNA"/>
</dbReference>
<comment type="caution">
    <text evidence="1">The sequence shown here is derived from an EMBL/GenBank/DDBJ whole genome shotgun (WGS) entry which is preliminary data.</text>
</comment>
<name>A0A2M7R6K1_9BACT</name>